<dbReference type="EMBL" id="VZBQ01000049">
    <property type="protein sequence ID" value="MQN89134.1"/>
    <property type="molecule type" value="Genomic_DNA"/>
</dbReference>
<dbReference type="AlphaFoldDB" id="A0A646HHF9"/>
<evidence type="ECO:0000313" key="2">
    <source>
        <dbReference type="Proteomes" id="UP000420635"/>
    </source>
</evidence>
<name>A0A646HHF9_9BACT</name>
<dbReference type="Proteomes" id="UP000420635">
    <property type="component" value="Unassembled WGS sequence"/>
</dbReference>
<organism evidence="1 2">
    <name type="scientific">Segatella copri</name>
    <dbReference type="NCBI Taxonomy" id="165179"/>
    <lineage>
        <taxon>Bacteria</taxon>
        <taxon>Pseudomonadati</taxon>
        <taxon>Bacteroidota</taxon>
        <taxon>Bacteroidia</taxon>
        <taxon>Bacteroidales</taxon>
        <taxon>Prevotellaceae</taxon>
        <taxon>Segatella</taxon>
    </lineage>
</organism>
<sequence length="104" mass="11561">MLNLNVETMKKYFMSFVCAIITIACVSFALLVQFNSGKLVVDNLLLENVEALTRGEIGEVVVTCSKGSSGQCFTRSFDLKFCGEYSYYACVYTGYTRDNCTIPC</sequence>
<proteinExistence type="predicted"/>
<accession>A0A646HHF9</accession>
<protein>
    <submittedName>
        <fullName evidence="1">Uncharacterized protein</fullName>
    </submittedName>
</protein>
<comment type="caution">
    <text evidence="1">The sequence shown here is derived from an EMBL/GenBank/DDBJ whole genome shotgun (WGS) entry which is preliminary data.</text>
</comment>
<reference evidence="2" key="1">
    <citation type="submission" date="2019-09" db="EMBL/GenBank/DDBJ databases">
        <title>Distinct polysaccharide growth profiles of human intestinal Prevotella copri isolates.</title>
        <authorList>
            <person name="Fehlner-Peach H."/>
            <person name="Magnabosco C."/>
            <person name="Raghavan V."/>
            <person name="Scher J.U."/>
            <person name="Tett A."/>
            <person name="Cox L.M."/>
            <person name="Gottsegen C."/>
            <person name="Watters A."/>
            <person name="Wiltshire- Gordon J.D."/>
            <person name="Segata N."/>
            <person name="Bonneau R."/>
            <person name="Littman D.R."/>
        </authorList>
    </citation>
    <scope>NUCLEOTIDE SEQUENCE [LARGE SCALE GENOMIC DNA]</scope>
    <source>
        <strain evidence="2">iP54</strain>
    </source>
</reference>
<evidence type="ECO:0000313" key="1">
    <source>
        <dbReference type="EMBL" id="MQN89134.1"/>
    </source>
</evidence>
<gene>
    <name evidence="1" type="ORF">F7D59_04490</name>
</gene>